<reference evidence="1" key="2">
    <citation type="submission" date="2025-09" db="UniProtKB">
        <authorList>
            <consortium name="Ensembl"/>
        </authorList>
    </citation>
    <scope>IDENTIFICATION</scope>
</reference>
<dbReference type="PANTHER" id="PTHR45854:SF4">
    <property type="entry name" value="ARF-GAP WITH SH3 DOMAIN, ANK REPEAT AND PH DOMAIN-CONTAINING PROTEIN 2"/>
    <property type="match status" value="1"/>
</dbReference>
<protein>
    <submittedName>
        <fullName evidence="1">Uncharacterized protein</fullName>
    </submittedName>
</protein>
<dbReference type="STRING" id="48701.ENSPMEP00000015649"/>
<dbReference type="Ensembl" id="ENSPMET00000033080.1">
    <property type="protein sequence ID" value="ENSPMEP00000015649.1"/>
    <property type="gene ID" value="ENSPMEG00000018222.1"/>
</dbReference>
<dbReference type="Proteomes" id="UP000261480">
    <property type="component" value="Unplaced"/>
</dbReference>
<dbReference type="AlphaFoldDB" id="A0A3B3XKV8"/>
<sequence length="79" mass="9029">MPVDQISVTDFVAETNEDYKAPTTSSFTTRMSHCRNTVGALEEVVSGEQCIICMWYNNRRNAVGSESVPHEMFHKIFRK</sequence>
<organism evidence="1 2">
    <name type="scientific">Poecilia mexicana</name>
    <dbReference type="NCBI Taxonomy" id="48701"/>
    <lineage>
        <taxon>Eukaryota</taxon>
        <taxon>Metazoa</taxon>
        <taxon>Chordata</taxon>
        <taxon>Craniata</taxon>
        <taxon>Vertebrata</taxon>
        <taxon>Euteleostomi</taxon>
        <taxon>Actinopterygii</taxon>
        <taxon>Neopterygii</taxon>
        <taxon>Teleostei</taxon>
        <taxon>Neoteleostei</taxon>
        <taxon>Acanthomorphata</taxon>
        <taxon>Ovalentaria</taxon>
        <taxon>Atherinomorphae</taxon>
        <taxon>Cyprinodontiformes</taxon>
        <taxon>Poeciliidae</taxon>
        <taxon>Poeciliinae</taxon>
        <taxon>Poecilia</taxon>
    </lineage>
</organism>
<accession>A0A3B3XKV8</accession>
<reference evidence="1" key="1">
    <citation type="submission" date="2025-08" db="UniProtKB">
        <authorList>
            <consortium name="Ensembl"/>
        </authorList>
    </citation>
    <scope>IDENTIFICATION</scope>
</reference>
<dbReference type="InterPro" id="IPR043593">
    <property type="entry name" value="ASAP"/>
</dbReference>
<proteinExistence type="predicted"/>
<evidence type="ECO:0000313" key="1">
    <source>
        <dbReference type="Ensembl" id="ENSPMEP00000015649.1"/>
    </source>
</evidence>
<dbReference type="PANTHER" id="PTHR45854">
    <property type="entry name" value="ASAP FAMILY MEMBER"/>
    <property type="match status" value="1"/>
</dbReference>
<evidence type="ECO:0000313" key="2">
    <source>
        <dbReference type="Proteomes" id="UP000261480"/>
    </source>
</evidence>
<name>A0A3B3XKV8_9TELE</name>
<dbReference type="GO" id="GO:0005096">
    <property type="term" value="F:GTPase activator activity"/>
    <property type="evidence" value="ECO:0007669"/>
    <property type="project" value="InterPro"/>
</dbReference>
<keyword evidence="2" id="KW-1185">Reference proteome</keyword>